<accession>A0A3D9HF79</accession>
<proteinExistence type="predicted"/>
<dbReference type="SMART" id="SM00028">
    <property type="entry name" value="TPR"/>
    <property type="match status" value="3"/>
</dbReference>
<dbReference type="SUPFAM" id="SSF53335">
    <property type="entry name" value="S-adenosyl-L-methionine-dependent methyltransferases"/>
    <property type="match status" value="1"/>
</dbReference>
<dbReference type="Gene3D" id="3.40.50.150">
    <property type="entry name" value="Vaccinia Virus protein VP39"/>
    <property type="match status" value="1"/>
</dbReference>
<name>A0A3D9HF79_9PROT</name>
<dbReference type="EMBL" id="QRDW01000008">
    <property type="protein sequence ID" value="RED48137.1"/>
    <property type="molecule type" value="Genomic_DNA"/>
</dbReference>
<evidence type="ECO:0000313" key="3">
    <source>
        <dbReference type="EMBL" id="RED48137.1"/>
    </source>
</evidence>
<evidence type="ECO:0000259" key="2">
    <source>
        <dbReference type="Pfam" id="PF08242"/>
    </source>
</evidence>
<keyword evidence="1" id="KW-0802">TPR repeat</keyword>
<dbReference type="PANTHER" id="PTHR43861">
    <property type="entry name" value="TRANS-ACONITATE 2-METHYLTRANSFERASE-RELATED"/>
    <property type="match status" value="1"/>
</dbReference>
<dbReference type="InterPro" id="IPR029063">
    <property type="entry name" value="SAM-dependent_MTases_sf"/>
</dbReference>
<protein>
    <submittedName>
        <fullName evidence="3">Putative TPR repeat methyltransferase</fullName>
    </submittedName>
</protein>
<dbReference type="AlphaFoldDB" id="A0A3D9HF79"/>
<dbReference type="InterPro" id="IPR011990">
    <property type="entry name" value="TPR-like_helical_dom_sf"/>
</dbReference>
<evidence type="ECO:0000313" key="4">
    <source>
        <dbReference type="Proteomes" id="UP000256845"/>
    </source>
</evidence>
<gene>
    <name evidence="3" type="ORF">DFP90_108156</name>
</gene>
<dbReference type="Proteomes" id="UP000256845">
    <property type="component" value="Unassembled WGS sequence"/>
</dbReference>
<comment type="caution">
    <text evidence="3">The sequence shown here is derived from an EMBL/GenBank/DDBJ whole genome shotgun (WGS) entry which is preliminary data.</text>
</comment>
<dbReference type="Pfam" id="PF13432">
    <property type="entry name" value="TPR_16"/>
    <property type="match status" value="2"/>
</dbReference>
<feature type="domain" description="Methyltransferase type 12" evidence="2">
    <location>
        <begin position="213"/>
        <end position="303"/>
    </location>
</feature>
<dbReference type="GO" id="GO:0032259">
    <property type="term" value="P:methylation"/>
    <property type="evidence" value="ECO:0007669"/>
    <property type="project" value="UniProtKB-KW"/>
</dbReference>
<dbReference type="InterPro" id="IPR013217">
    <property type="entry name" value="Methyltransf_12"/>
</dbReference>
<sequence>MTDGQNLDSLLAAAMDQYREDRYEAAAKLYDSVLAQDPDNLEALGWRGEIAIQLDEYEVAAACLQKNLDLDPDGFEEYGKLGLAYYELEESEKSVRALLTAIERDDEDLVAHSNLGRALYDYFHSGAEQEAARIARDWVKRFPDNPDAAHMGAAVGGLTPPEKAVEAYVADVFDVFAQDFDQKLEELGYCAPQLLETLVKQHLPEGITGLDILDAGCGTGLCGPLLKPLANRMDGVDLSSGMLEKAADRGLYDDLAEEELVAFLKSRRGQYDLVVAADVLCYFGALEEAFAATHDSLRSGGTFAFSLETRPDTARYHLHPSGRYSHEQDYVLSAIRAVGFVIENYDRAVLRSEYGEDVKGLILLARRP</sequence>
<dbReference type="GO" id="GO:0008168">
    <property type="term" value="F:methyltransferase activity"/>
    <property type="evidence" value="ECO:0007669"/>
    <property type="project" value="UniProtKB-KW"/>
</dbReference>
<dbReference type="InterPro" id="IPR019734">
    <property type="entry name" value="TPR_rpt"/>
</dbReference>
<organism evidence="3 4">
    <name type="scientific">Aestuariispira insulae</name>
    <dbReference type="NCBI Taxonomy" id="1461337"/>
    <lineage>
        <taxon>Bacteria</taxon>
        <taxon>Pseudomonadati</taxon>
        <taxon>Pseudomonadota</taxon>
        <taxon>Alphaproteobacteria</taxon>
        <taxon>Rhodospirillales</taxon>
        <taxon>Kiloniellaceae</taxon>
        <taxon>Aestuariispira</taxon>
    </lineage>
</organism>
<dbReference type="SUPFAM" id="SSF48452">
    <property type="entry name" value="TPR-like"/>
    <property type="match status" value="1"/>
</dbReference>
<keyword evidence="3" id="KW-0808">Transferase</keyword>
<dbReference type="RefSeq" id="WP_115937756.1">
    <property type="nucleotide sequence ID" value="NZ_QRDW01000008.1"/>
</dbReference>
<reference evidence="3 4" key="1">
    <citation type="submission" date="2018-07" db="EMBL/GenBank/DDBJ databases">
        <title>Genomic Encyclopedia of Type Strains, Phase III (KMG-III): the genomes of soil and plant-associated and newly described type strains.</title>
        <authorList>
            <person name="Whitman W."/>
        </authorList>
    </citation>
    <scope>NUCLEOTIDE SEQUENCE [LARGE SCALE GENOMIC DNA]</scope>
    <source>
        <strain evidence="3 4">CECT 8488</strain>
    </source>
</reference>
<evidence type="ECO:0000256" key="1">
    <source>
        <dbReference type="PROSITE-ProRule" id="PRU00339"/>
    </source>
</evidence>
<dbReference type="CDD" id="cd02440">
    <property type="entry name" value="AdoMet_MTases"/>
    <property type="match status" value="1"/>
</dbReference>
<dbReference type="Pfam" id="PF08242">
    <property type="entry name" value="Methyltransf_12"/>
    <property type="match status" value="1"/>
</dbReference>
<feature type="repeat" description="TPR" evidence="1">
    <location>
        <begin position="41"/>
        <end position="74"/>
    </location>
</feature>
<keyword evidence="3" id="KW-0489">Methyltransferase</keyword>
<dbReference type="PROSITE" id="PS50005">
    <property type="entry name" value="TPR"/>
    <property type="match status" value="1"/>
</dbReference>
<keyword evidence="4" id="KW-1185">Reference proteome</keyword>
<dbReference type="OrthoDB" id="465636at2"/>
<dbReference type="Gene3D" id="1.25.40.10">
    <property type="entry name" value="Tetratricopeptide repeat domain"/>
    <property type="match status" value="1"/>
</dbReference>